<dbReference type="OMA" id="SHWMRGL"/>
<dbReference type="AlphaFoldDB" id="A0A0S4JBT9"/>
<protein>
    <submittedName>
        <fullName evidence="4">Serine-threonine protein phosphatase, putative</fullName>
    </submittedName>
</protein>
<dbReference type="Pfam" id="PF00149">
    <property type="entry name" value="Metallophos"/>
    <property type="match status" value="1"/>
</dbReference>
<dbReference type="CDD" id="cd07425">
    <property type="entry name" value="MPP_Shelphs"/>
    <property type="match status" value="1"/>
</dbReference>
<sequence length="389" mass="42865">MVVFFLMLPQQERNKINNNPSYNMRLSLTIVTLCLVATTLFVDARDAAGAPRRIIAVGDVHGDLAQLRAVLEMANVINDEAQWIDRDNTVVVQVGDLLDRGPHDKGVLDFMMQLQAEAPTHGGKVVSILGNHELMNIMNQVHYVHPESIEYFEGSVNRKRQFSAEGVYGQWIRQNPLLHVEGSTLFVHAGLSPQFAAKGVDALNKEAKEALSQKSLRHLDRSALFGVHGPIWTRLLITDAMNGRCKDVEESLSLLPGIERMVVGHTPQRSGRVETYCDDKLIAVDVGLSKWMYGNLAALEITQKVDGSVELREIIPHNVATPPAAPPAIETEGDNHDAKQGSGIEGGVSDPILLQELMEAIQEMKVKQQAEKAALASKEQQEVVARDEL</sequence>
<keyword evidence="5" id="KW-1185">Reference proteome</keyword>
<evidence type="ECO:0000259" key="3">
    <source>
        <dbReference type="Pfam" id="PF00149"/>
    </source>
</evidence>
<dbReference type="InterPro" id="IPR004843">
    <property type="entry name" value="Calcineurin-like_PHP"/>
</dbReference>
<dbReference type="OrthoDB" id="5976022at2759"/>
<accession>A0A0S4JBT9</accession>
<dbReference type="SUPFAM" id="SSF56300">
    <property type="entry name" value="Metallo-dependent phosphatases"/>
    <property type="match status" value="1"/>
</dbReference>
<organism evidence="4 5">
    <name type="scientific">Bodo saltans</name>
    <name type="common">Flagellated protozoan</name>
    <dbReference type="NCBI Taxonomy" id="75058"/>
    <lineage>
        <taxon>Eukaryota</taxon>
        <taxon>Discoba</taxon>
        <taxon>Euglenozoa</taxon>
        <taxon>Kinetoplastea</taxon>
        <taxon>Metakinetoplastina</taxon>
        <taxon>Eubodonida</taxon>
        <taxon>Bodonidae</taxon>
        <taxon>Bodo</taxon>
    </lineage>
</organism>
<gene>
    <name evidence="4" type="ORF">BSAL_92500</name>
</gene>
<dbReference type="InterPro" id="IPR041787">
    <property type="entry name" value="MPP_Shelphs"/>
</dbReference>
<dbReference type="PANTHER" id="PTHR46546:SF4">
    <property type="entry name" value="SHEWANELLA-LIKE PROTEIN PHOSPHATASE 1"/>
    <property type="match status" value="1"/>
</dbReference>
<reference evidence="5" key="1">
    <citation type="submission" date="2015-09" db="EMBL/GenBank/DDBJ databases">
        <authorList>
            <consortium name="Pathogen Informatics"/>
        </authorList>
    </citation>
    <scope>NUCLEOTIDE SEQUENCE [LARGE SCALE GENOMIC DNA]</scope>
    <source>
        <strain evidence="5">Lake Konstanz</strain>
    </source>
</reference>
<dbReference type="EMBL" id="CYKH01001275">
    <property type="protein sequence ID" value="CUG86313.1"/>
    <property type="molecule type" value="Genomic_DNA"/>
</dbReference>
<evidence type="ECO:0000256" key="1">
    <source>
        <dbReference type="SAM" id="Coils"/>
    </source>
</evidence>
<dbReference type="InterPro" id="IPR029052">
    <property type="entry name" value="Metallo-depent_PP-like"/>
</dbReference>
<evidence type="ECO:0000256" key="2">
    <source>
        <dbReference type="SAM" id="MobiDB-lite"/>
    </source>
</evidence>
<dbReference type="Proteomes" id="UP000051952">
    <property type="component" value="Unassembled WGS sequence"/>
</dbReference>
<dbReference type="GO" id="GO:0016787">
    <property type="term" value="F:hydrolase activity"/>
    <property type="evidence" value="ECO:0007669"/>
    <property type="project" value="InterPro"/>
</dbReference>
<dbReference type="Gene3D" id="3.60.21.10">
    <property type="match status" value="1"/>
</dbReference>
<feature type="region of interest" description="Disordered" evidence="2">
    <location>
        <begin position="319"/>
        <end position="342"/>
    </location>
</feature>
<dbReference type="VEuPathDB" id="TriTrypDB:BSAL_92500"/>
<name>A0A0S4JBT9_BODSA</name>
<evidence type="ECO:0000313" key="4">
    <source>
        <dbReference type="EMBL" id="CUG86313.1"/>
    </source>
</evidence>
<evidence type="ECO:0000313" key="5">
    <source>
        <dbReference type="Proteomes" id="UP000051952"/>
    </source>
</evidence>
<dbReference type="PANTHER" id="PTHR46546">
    <property type="entry name" value="SHEWANELLA-LIKE PROTEIN PHOSPHATASE 1"/>
    <property type="match status" value="1"/>
</dbReference>
<feature type="coiled-coil region" evidence="1">
    <location>
        <begin position="354"/>
        <end position="381"/>
    </location>
</feature>
<keyword evidence="1" id="KW-0175">Coiled coil</keyword>
<feature type="domain" description="Calcineurin-like phosphoesterase" evidence="3">
    <location>
        <begin position="53"/>
        <end position="267"/>
    </location>
</feature>
<proteinExistence type="predicted"/>